<dbReference type="SMART" id="SM00421">
    <property type="entry name" value="HTH_LUXR"/>
    <property type="match status" value="1"/>
</dbReference>
<keyword evidence="3" id="KW-0804">Transcription</keyword>
<dbReference type="GO" id="GO:0006355">
    <property type="term" value="P:regulation of DNA-templated transcription"/>
    <property type="evidence" value="ECO:0007669"/>
    <property type="project" value="InterPro"/>
</dbReference>
<evidence type="ECO:0000313" key="6">
    <source>
        <dbReference type="Proteomes" id="UP000031419"/>
    </source>
</evidence>
<evidence type="ECO:0000256" key="3">
    <source>
        <dbReference type="ARBA" id="ARBA00023163"/>
    </source>
</evidence>
<dbReference type="CDD" id="cd06170">
    <property type="entry name" value="LuxR_C_like"/>
    <property type="match status" value="1"/>
</dbReference>
<dbReference type="AlphaFoldDB" id="A0A073AWH5"/>
<gene>
    <name evidence="5" type="ORF">GU90_15135</name>
</gene>
<reference evidence="5 6" key="1">
    <citation type="submission" date="2014-06" db="EMBL/GenBank/DDBJ databases">
        <title>Saccharopolyspora rectivirgula DSM-43113 Genome sequencing.</title>
        <authorList>
            <person name="Barrera C."/>
            <person name="Millon L."/>
            <person name="Rognon B."/>
            <person name="Zaugg C."/>
            <person name="Monod M."/>
        </authorList>
    </citation>
    <scope>NUCLEOTIDE SEQUENCE [LARGE SCALE GENOMIC DNA]</scope>
    <source>
        <strain evidence="5 6">DSM 43113</strain>
    </source>
</reference>
<dbReference type="Proteomes" id="UP000031419">
    <property type="component" value="Unassembled WGS sequence"/>
</dbReference>
<dbReference type="eggNOG" id="COG2197">
    <property type="taxonomic scope" value="Bacteria"/>
</dbReference>
<dbReference type="PROSITE" id="PS50043">
    <property type="entry name" value="HTH_LUXR_2"/>
    <property type="match status" value="1"/>
</dbReference>
<accession>A0A073AWH5</accession>
<keyword evidence="2" id="KW-0238">DNA-binding</keyword>
<dbReference type="PRINTS" id="PR00038">
    <property type="entry name" value="HTHLUXR"/>
</dbReference>
<evidence type="ECO:0000256" key="2">
    <source>
        <dbReference type="ARBA" id="ARBA00023125"/>
    </source>
</evidence>
<evidence type="ECO:0000259" key="4">
    <source>
        <dbReference type="PROSITE" id="PS50043"/>
    </source>
</evidence>
<dbReference type="InterPro" id="IPR016032">
    <property type="entry name" value="Sig_transdc_resp-reg_C-effctor"/>
</dbReference>
<sequence>MKNSKNSQLALVSNVHAAELRATVEQAPSAPVLAGIQGAGGYGKTALLKEFAEIYRNAGMPVHGPEATAEQAADGAVLVDDAHRLGGQQLAHLRELAGQSGVRLIVAYRPGPRPAELSQVIEVLGAPVLLNALGTDDIAQTVQQALGGPAPAEWVSWLHAQTGGVPRFVQRVLAATEPGALATQLPAQALDQFQHDLEQLGPHGWECVLAIASGAVPHPELLAGVLDLDATDVADSLAALRSGGLMGSNDRLLPVVREAVFHLTPWERRLQVVRRLVETQMARGGRVLPLVLPLLGQEVALLPESTLATAFEQAGEEALRSAPEVARRLFDAAVSAGVPNSSVAARRAKAAAVSGELDDALRLADQVVVDESVPDRQLGAQVAASVLAHRGLLERSAEMCRWSVNNLRWSGDRAFAVVGLIGCGRLQEADELWQAPTDSGPPISISGAADELAEGVRESVVGSAASALSKLVRSASLAEPMGADVLLPDTPASVAALVALHCGEIEVAKSTLERAIASGSGGPLLQNRHRLLAAWLPLLRGDTLSARSMLESLPGSAVRDRLLATALQAGIANRDNDMTALAAARGVARQAVAEHAMDLFSLLPLGELVVAAARLRDQEWLSPHLDRARELLSKLGNPPLWSSLLIWKCLQAAVVLDEHDKVESYTAELVEMADHNQLASAFAEGAQIWLHLLKGQVDQAAAEKAARALHTAGFAWDGARLAGQAAIRTKDRRVMLALLECARALQGKPPRPRAVPETADSDADLLSEREKEVAELVLAGLTYKQVGKRLFISAKTVEHHIGRIKQRLGCANREELLSRLRELLGHH</sequence>
<evidence type="ECO:0000313" key="5">
    <source>
        <dbReference type="EMBL" id="KEI43661.1"/>
    </source>
</evidence>
<name>A0A073AWH5_9PSEU</name>
<dbReference type="InterPro" id="IPR036388">
    <property type="entry name" value="WH-like_DNA-bd_sf"/>
</dbReference>
<proteinExistence type="predicted"/>
<evidence type="ECO:0000256" key="1">
    <source>
        <dbReference type="ARBA" id="ARBA00023015"/>
    </source>
</evidence>
<dbReference type="Gene3D" id="1.10.10.10">
    <property type="entry name" value="Winged helix-like DNA-binding domain superfamily/Winged helix DNA-binding domain"/>
    <property type="match status" value="1"/>
</dbReference>
<dbReference type="STRING" id="28042.GU90_15135"/>
<dbReference type="EMBL" id="JNVU01000037">
    <property type="protein sequence ID" value="KEI43661.1"/>
    <property type="molecule type" value="Genomic_DNA"/>
</dbReference>
<comment type="caution">
    <text evidence="5">The sequence shown here is derived from an EMBL/GenBank/DDBJ whole genome shotgun (WGS) entry which is preliminary data.</text>
</comment>
<dbReference type="GO" id="GO:0003677">
    <property type="term" value="F:DNA binding"/>
    <property type="evidence" value="ECO:0007669"/>
    <property type="project" value="UniProtKB-KW"/>
</dbReference>
<dbReference type="PANTHER" id="PTHR44688">
    <property type="entry name" value="DNA-BINDING TRANSCRIPTIONAL ACTIVATOR DEVR_DOSR"/>
    <property type="match status" value="1"/>
</dbReference>
<keyword evidence="6" id="KW-1185">Reference proteome</keyword>
<dbReference type="PROSITE" id="PS00622">
    <property type="entry name" value="HTH_LUXR_1"/>
    <property type="match status" value="1"/>
</dbReference>
<dbReference type="SUPFAM" id="SSF46894">
    <property type="entry name" value="C-terminal effector domain of the bipartite response regulators"/>
    <property type="match status" value="1"/>
</dbReference>
<dbReference type="InterPro" id="IPR000792">
    <property type="entry name" value="Tscrpt_reg_LuxR_C"/>
</dbReference>
<dbReference type="PANTHER" id="PTHR44688:SF16">
    <property type="entry name" value="DNA-BINDING TRANSCRIPTIONAL ACTIVATOR DEVR_DOSR"/>
    <property type="match status" value="1"/>
</dbReference>
<keyword evidence="1" id="KW-0805">Transcription regulation</keyword>
<organism evidence="5 6">
    <name type="scientific">Saccharopolyspora rectivirgula</name>
    <dbReference type="NCBI Taxonomy" id="28042"/>
    <lineage>
        <taxon>Bacteria</taxon>
        <taxon>Bacillati</taxon>
        <taxon>Actinomycetota</taxon>
        <taxon>Actinomycetes</taxon>
        <taxon>Pseudonocardiales</taxon>
        <taxon>Pseudonocardiaceae</taxon>
        <taxon>Saccharopolyspora</taxon>
    </lineage>
</organism>
<dbReference type="Pfam" id="PF00196">
    <property type="entry name" value="GerE"/>
    <property type="match status" value="1"/>
</dbReference>
<dbReference type="SUPFAM" id="SSF52540">
    <property type="entry name" value="P-loop containing nucleoside triphosphate hydrolases"/>
    <property type="match status" value="1"/>
</dbReference>
<dbReference type="InterPro" id="IPR027417">
    <property type="entry name" value="P-loop_NTPase"/>
</dbReference>
<feature type="domain" description="HTH luxR-type" evidence="4">
    <location>
        <begin position="759"/>
        <end position="824"/>
    </location>
</feature>
<protein>
    <submittedName>
        <fullName evidence="5">LuxR family transcriptional regulator</fullName>
    </submittedName>
</protein>
<dbReference type="RefSeq" id="WP_029722824.1">
    <property type="nucleotide sequence ID" value="NZ_JAJUIW010000038.1"/>
</dbReference>